<gene>
    <name evidence="2" type="ORF">BJ998_009392</name>
</gene>
<organism evidence="2 3">
    <name type="scientific">Kutzneria kofuensis</name>
    <dbReference type="NCBI Taxonomy" id="103725"/>
    <lineage>
        <taxon>Bacteria</taxon>
        <taxon>Bacillati</taxon>
        <taxon>Actinomycetota</taxon>
        <taxon>Actinomycetes</taxon>
        <taxon>Pseudonocardiales</taxon>
        <taxon>Pseudonocardiaceae</taxon>
        <taxon>Kutzneria</taxon>
    </lineage>
</organism>
<keyword evidence="3" id="KW-1185">Reference proteome</keyword>
<dbReference type="EMBL" id="JACHIR010000005">
    <property type="protein sequence ID" value="MBB5898133.1"/>
    <property type="molecule type" value="Genomic_DNA"/>
</dbReference>
<dbReference type="InterPro" id="IPR009081">
    <property type="entry name" value="PP-bd_ACP"/>
</dbReference>
<evidence type="ECO:0000259" key="1">
    <source>
        <dbReference type="Pfam" id="PF00550"/>
    </source>
</evidence>
<dbReference type="SUPFAM" id="SSF47336">
    <property type="entry name" value="ACP-like"/>
    <property type="match status" value="1"/>
</dbReference>
<feature type="domain" description="Carrier" evidence="1">
    <location>
        <begin position="30"/>
        <end position="80"/>
    </location>
</feature>
<dbReference type="InterPro" id="IPR036736">
    <property type="entry name" value="ACP-like_sf"/>
</dbReference>
<proteinExistence type="predicted"/>
<evidence type="ECO:0000313" key="3">
    <source>
        <dbReference type="Proteomes" id="UP000585638"/>
    </source>
</evidence>
<evidence type="ECO:0000313" key="2">
    <source>
        <dbReference type="EMBL" id="MBB5898133.1"/>
    </source>
</evidence>
<sequence length="103" mass="10965">MTDPLTAIAAGATDPGTLTDALMASCRRRLAPRDLTEDDGFFEAGLTSMKVASVVVDLKRVGVPVALLDFFQFQNVRLLAVELSARMSGAPVPADDDALPWDT</sequence>
<dbReference type="AlphaFoldDB" id="A0A7W9NN77"/>
<comment type="caution">
    <text evidence="2">The sequence shown here is derived from an EMBL/GenBank/DDBJ whole genome shotgun (WGS) entry which is preliminary data.</text>
</comment>
<dbReference type="Pfam" id="PF00550">
    <property type="entry name" value="PP-binding"/>
    <property type="match status" value="1"/>
</dbReference>
<dbReference type="Proteomes" id="UP000585638">
    <property type="component" value="Unassembled WGS sequence"/>
</dbReference>
<protein>
    <recommendedName>
        <fullName evidence="1">Carrier domain-containing protein</fullName>
    </recommendedName>
</protein>
<dbReference type="Gene3D" id="1.10.1200.10">
    <property type="entry name" value="ACP-like"/>
    <property type="match status" value="1"/>
</dbReference>
<name>A0A7W9NN77_9PSEU</name>
<dbReference type="RefSeq" id="WP_184870593.1">
    <property type="nucleotide sequence ID" value="NZ_BAAAWY010000056.1"/>
</dbReference>
<accession>A0A7W9NN77</accession>
<reference evidence="2 3" key="1">
    <citation type="submission" date="2020-08" db="EMBL/GenBank/DDBJ databases">
        <title>Sequencing the genomes of 1000 actinobacteria strains.</title>
        <authorList>
            <person name="Klenk H.-P."/>
        </authorList>
    </citation>
    <scope>NUCLEOTIDE SEQUENCE [LARGE SCALE GENOMIC DNA]</scope>
    <source>
        <strain evidence="2 3">DSM 43851</strain>
    </source>
</reference>